<name>A0ACB0L1G9_TRIPR</name>
<keyword evidence="2" id="KW-1185">Reference proteome</keyword>
<dbReference type="Proteomes" id="UP001177021">
    <property type="component" value="Unassembled WGS sequence"/>
</dbReference>
<comment type="caution">
    <text evidence="1">The sequence shown here is derived from an EMBL/GenBank/DDBJ whole genome shotgun (WGS) entry which is preliminary data.</text>
</comment>
<gene>
    <name evidence="1" type="ORF">MILVUS5_LOCUS27994</name>
</gene>
<sequence>MLDSIVWCENHGLWARNGKDLCIVRRFRHLKDLEKSDFHSSFPLQNRESFPFILFIPKFSFLDQIISSKAS</sequence>
<protein>
    <submittedName>
        <fullName evidence="1">Uncharacterized protein</fullName>
    </submittedName>
</protein>
<evidence type="ECO:0000313" key="1">
    <source>
        <dbReference type="EMBL" id="CAJ2662397.1"/>
    </source>
</evidence>
<organism evidence="1 2">
    <name type="scientific">Trifolium pratense</name>
    <name type="common">Red clover</name>
    <dbReference type="NCBI Taxonomy" id="57577"/>
    <lineage>
        <taxon>Eukaryota</taxon>
        <taxon>Viridiplantae</taxon>
        <taxon>Streptophyta</taxon>
        <taxon>Embryophyta</taxon>
        <taxon>Tracheophyta</taxon>
        <taxon>Spermatophyta</taxon>
        <taxon>Magnoliopsida</taxon>
        <taxon>eudicotyledons</taxon>
        <taxon>Gunneridae</taxon>
        <taxon>Pentapetalae</taxon>
        <taxon>rosids</taxon>
        <taxon>fabids</taxon>
        <taxon>Fabales</taxon>
        <taxon>Fabaceae</taxon>
        <taxon>Papilionoideae</taxon>
        <taxon>50 kb inversion clade</taxon>
        <taxon>NPAAA clade</taxon>
        <taxon>Hologalegina</taxon>
        <taxon>IRL clade</taxon>
        <taxon>Trifolieae</taxon>
        <taxon>Trifolium</taxon>
    </lineage>
</organism>
<accession>A0ACB0L1G9</accession>
<evidence type="ECO:0000313" key="2">
    <source>
        <dbReference type="Proteomes" id="UP001177021"/>
    </source>
</evidence>
<dbReference type="EMBL" id="CASHSV030000409">
    <property type="protein sequence ID" value="CAJ2662397.1"/>
    <property type="molecule type" value="Genomic_DNA"/>
</dbReference>
<reference evidence="1" key="1">
    <citation type="submission" date="2023-10" db="EMBL/GenBank/DDBJ databases">
        <authorList>
            <person name="Rodriguez Cubillos JULIANA M."/>
            <person name="De Vega J."/>
        </authorList>
    </citation>
    <scope>NUCLEOTIDE SEQUENCE</scope>
</reference>
<proteinExistence type="predicted"/>